<reference evidence="1 2" key="1">
    <citation type="submission" date="2024-11" db="EMBL/GenBank/DDBJ databases">
        <title>Using genomics to understand microbial adaptation to soil warming.</title>
        <authorList>
            <person name="Deangelis K.M. PhD."/>
        </authorList>
    </citation>
    <scope>NUCLEOTIDE SEQUENCE [LARGE SCALE GENOMIC DNA]</scope>
    <source>
        <strain evidence="1 2">GAS97</strain>
    </source>
</reference>
<dbReference type="EMBL" id="JBIYDN010000023">
    <property type="protein sequence ID" value="MFK4446004.1"/>
    <property type="molecule type" value="Genomic_DNA"/>
</dbReference>
<accession>A0ABW8MQN8</accession>
<dbReference type="RefSeq" id="WP_404610951.1">
    <property type="nucleotide sequence ID" value="NZ_JBIYDN010000023.1"/>
</dbReference>
<name>A0ABW8MQN8_9BURK</name>
<keyword evidence="2" id="KW-1185">Reference proteome</keyword>
<comment type="caution">
    <text evidence="1">The sequence shown here is derived from an EMBL/GenBank/DDBJ whole genome shotgun (WGS) entry which is preliminary data.</text>
</comment>
<gene>
    <name evidence="1" type="ORF">ABH943_006036</name>
</gene>
<evidence type="ECO:0000313" key="2">
    <source>
        <dbReference type="Proteomes" id="UP001620514"/>
    </source>
</evidence>
<sequence length="309" mass="34093">MNDETPSNLSAAELEAERYDLLICAGGFETRATFIANELHGRFERAVAIGFDHNQCLSYEPNCAWFRAHGIEIVESVRKNEFPSVLGRLLAPVNDAMSRRIAIDISCFDRYRLAELVSATQKLSRERSLTIDFWYSVAKFEAPHPVAGRNEIAGPINRTFAGRFVDPSRPLALVAGLGYEAGKVVGAAEFLQATRVISFFPESPVAGFAPEVQKANHSLLVEIAPHDSLRYEVDDPRRTIAMLDSVVRGLSIEYNVVLLPGGPKIFVLACLLVQRMHPLISVWRVSSGASLNVRDAIPSGCVVGLRWMP</sequence>
<organism evidence="1 2">
    <name type="scientific">Caballeronia udeis</name>
    <dbReference type="NCBI Taxonomy" id="1232866"/>
    <lineage>
        <taxon>Bacteria</taxon>
        <taxon>Pseudomonadati</taxon>
        <taxon>Pseudomonadota</taxon>
        <taxon>Betaproteobacteria</taxon>
        <taxon>Burkholderiales</taxon>
        <taxon>Burkholderiaceae</taxon>
        <taxon>Caballeronia</taxon>
    </lineage>
</organism>
<proteinExistence type="predicted"/>
<protein>
    <submittedName>
        <fullName evidence="1">Uncharacterized protein</fullName>
    </submittedName>
</protein>
<evidence type="ECO:0000313" key="1">
    <source>
        <dbReference type="EMBL" id="MFK4446004.1"/>
    </source>
</evidence>
<dbReference type="Proteomes" id="UP001620514">
    <property type="component" value="Unassembled WGS sequence"/>
</dbReference>